<evidence type="ECO:0000256" key="2">
    <source>
        <dbReference type="SAM" id="SignalP"/>
    </source>
</evidence>
<dbReference type="InterPro" id="IPR014194">
    <property type="entry name" value="Spore_III_AE"/>
</dbReference>
<dbReference type="Pfam" id="PF09546">
    <property type="entry name" value="Spore_III_AE"/>
    <property type="match status" value="1"/>
</dbReference>
<proteinExistence type="predicted"/>
<evidence type="ECO:0000313" key="3">
    <source>
        <dbReference type="EMBL" id="RBP01428.1"/>
    </source>
</evidence>
<name>A0A366EGH0_9BACI</name>
<dbReference type="RefSeq" id="WP_113866065.1">
    <property type="nucleotide sequence ID" value="NZ_BAABQN010000001.1"/>
</dbReference>
<feature type="signal peptide" evidence="2">
    <location>
        <begin position="1"/>
        <end position="27"/>
    </location>
</feature>
<accession>A0A366EGH0</accession>
<feature type="transmembrane region" description="Helical" evidence="1">
    <location>
        <begin position="172"/>
        <end position="195"/>
    </location>
</feature>
<evidence type="ECO:0000256" key="1">
    <source>
        <dbReference type="SAM" id="Phobius"/>
    </source>
</evidence>
<feature type="transmembrane region" description="Helical" evidence="1">
    <location>
        <begin position="137"/>
        <end position="160"/>
    </location>
</feature>
<comment type="caution">
    <text evidence="3">The sequence shown here is derived from an EMBL/GenBank/DDBJ whole genome shotgun (WGS) entry which is preliminary data.</text>
</comment>
<gene>
    <name evidence="3" type="ORF">DES48_101165</name>
</gene>
<keyword evidence="1" id="KW-0812">Transmembrane</keyword>
<evidence type="ECO:0000313" key="4">
    <source>
        <dbReference type="Proteomes" id="UP000252254"/>
    </source>
</evidence>
<reference evidence="3 4" key="1">
    <citation type="submission" date="2018-06" db="EMBL/GenBank/DDBJ databases">
        <title>Genomic Encyclopedia of Type Strains, Phase IV (KMG-IV): sequencing the most valuable type-strain genomes for metagenomic binning, comparative biology and taxonomic classification.</title>
        <authorList>
            <person name="Goeker M."/>
        </authorList>
    </citation>
    <scope>NUCLEOTIDE SEQUENCE [LARGE SCALE GENOMIC DNA]</scope>
    <source>
        <strain evidence="3 4">DSM 15140</strain>
    </source>
</reference>
<dbReference type="NCBIfam" id="TIGR02829">
    <property type="entry name" value="spore_III_AE"/>
    <property type="match status" value="1"/>
</dbReference>
<feature type="transmembrane region" description="Helical" evidence="1">
    <location>
        <begin position="248"/>
        <end position="271"/>
    </location>
</feature>
<sequence length="397" mass="43614">MKSYLKVILFLFIICSGCLMIKQQVLASTGDQTQAIDQSNNQILNDISLQETSEFWEQVGDDYGAYLPELENVSFRDFLQNQSALSLTDWLKAIVSFFSYEILANGKLLGTLIVLSLCSVVLQMIQNSFESKTISNVSNLVVILVLFILAMHSFEIVASYTTETVTRMQDFMLALLPLMLGLMASFGSLTAVAFFHPIIVSCMHFTVLLISYVIIPLFFISIILQMVSTLNESFQVTKLAELLKNASLTILGVALTIFLSVVSVQGVTSAIQDGVAMKTTKFVTGNFIPVVGKLFTDATDTVLSASLLLKNAVGIVGVVILIVIVLFPAVKIFVIAFIYKLTVAMLQPLGDGPILKCLDIMSKHILYLFAALLSVSFMFFLMIVIIVAASNITLMLR</sequence>
<keyword evidence="2" id="KW-0732">Signal</keyword>
<feature type="chain" id="PRO_5016743807" evidence="2">
    <location>
        <begin position="28"/>
        <end position="397"/>
    </location>
</feature>
<dbReference type="Proteomes" id="UP000252254">
    <property type="component" value="Unassembled WGS sequence"/>
</dbReference>
<organism evidence="3 4">
    <name type="scientific">Paraliobacillus ryukyuensis</name>
    <dbReference type="NCBI Taxonomy" id="200904"/>
    <lineage>
        <taxon>Bacteria</taxon>
        <taxon>Bacillati</taxon>
        <taxon>Bacillota</taxon>
        <taxon>Bacilli</taxon>
        <taxon>Bacillales</taxon>
        <taxon>Bacillaceae</taxon>
        <taxon>Paraliobacillus</taxon>
    </lineage>
</organism>
<feature type="transmembrane region" description="Helical" evidence="1">
    <location>
        <begin position="108"/>
        <end position="125"/>
    </location>
</feature>
<feature type="transmembrane region" description="Helical" evidence="1">
    <location>
        <begin position="313"/>
        <end position="339"/>
    </location>
</feature>
<feature type="transmembrane region" description="Helical" evidence="1">
    <location>
        <begin position="207"/>
        <end position="228"/>
    </location>
</feature>
<keyword evidence="1" id="KW-0472">Membrane</keyword>
<keyword evidence="1" id="KW-1133">Transmembrane helix</keyword>
<dbReference type="EMBL" id="QNRI01000001">
    <property type="protein sequence ID" value="RBP01428.1"/>
    <property type="molecule type" value="Genomic_DNA"/>
</dbReference>
<keyword evidence="4" id="KW-1185">Reference proteome</keyword>
<protein>
    <submittedName>
        <fullName evidence="3">Stage III sporulation protein AE</fullName>
    </submittedName>
</protein>
<dbReference type="OrthoDB" id="2373222at2"/>
<feature type="transmembrane region" description="Helical" evidence="1">
    <location>
        <begin position="365"/>
        <end position="389"/>
    </location>
</feature>
<dbReference type="STRING" id="200904.GCA_900168775_02546"/>
<dbReference type="AlphaFoldDB" id="A0A366EGH0"/>